<name>A0AAX3NAN4_9ENTR</name>
<keyword evidence="9 12" id="KW-0456">Lyase</keyword>
<dbReference type="InterPro" id="IPR033177">
    <property type="entry name" value="PSD-B"/>
</dbReference>
<keyword evidence="5 12" id="KW-0443">Lipid metabolism</keyword>
<comment type="catalytic activity">
    <reaction evidence="12">
        <text>a 1,2-diacyl-sn-glycero-3-phospho-L-serine + H(+) = a 1,2-diacyl-sn-glycero-3-phosphoethanolamine + CO2</text>
        <dbReference type="Rhea" id="RHEA:20828"/>
        <dbReference type="ChEBI" id="CHEBI:15378"/>
        <dbReference type="ChEBI" id="CHEBI:16526"/>
        <dbReference type="ChEBI" id="CHEBI:57262"/>
        <dbReference type="ChEBI" id="CHEBI:64612"/>
        <dbReference type="EC" id="4.1.1.65"/>
    </reaction>
</comment>
<evidence type="ECO:0000256" key="9">
    <source>
        <dbReference type="ARBA" id="ARBA00023239"/>
    </source>
</evidence>
<evidence type="ECO:0000313" key="14">
    <source>
        <dbReference type="Proteomes" id="UP001214992"/>
    </source>
</evidence>
<keyword evidence="3 12" id="KW-0444">Lipid biosynthesis</keyword>
<sequence>MFFYVKYFLNIFFSIRYFTKFVGWLSNKRLGIFTNIFIKIFIWFYKINISECEIKNISNYHTFNDFFTRRLLRKFRPIELNFNSLVFPVDGIVSQFGIIKNDSLIQAKGFYFSLTSLLADSISMVNKFINGSFLTIYLPPYTCHRVHMPCDGLLKEIVYIPGKLYSVNFFSMRSLSNLFIKNERIIFYFDTKFGLLAQVLIGASLVGSIDTIWSEIINFSKKDSVIKRWVNNSFDNDIKFYLLKGQEIGCFRLGSTIINLFPFEKVIVEKNIFVNKNIFFGSIMGKGNIINNSILNNCLK</sequence>
<feature type="chain" id="PRO_5043067064" description="Phosphatidylserine decarboxylase alpha chain" evidence="12">
    <location>
        <begin position="255"/>
        <end position="300"/>
    </location>
</feature>
<feature type="active site" description="Charge relay system; for autoendoproteolytic cleavage activity" evidence="12">
    <location>
        <position position="147"/>
    </location>
</feature>
<keyword evidence="6 12" id="KW-0472">Membrane</keyword>
<organism evidence="13 14">
    <name type="scientific">Candidatus Purcelliella pentastirinorum</name>
    <dbReference type="NCBI Taxonomy" id="472834"/>
    <lineage>
        <taxon>Bacteria</taxon>
        <taxon>Pseudomonadati</taxon>
        <taxon>Pseudomonadota</taxon>
        <taxon>Gammaproteobacteria</taxon>
        <taxon>Enterobacterales</taxon>
        <taxon>Enterobacteriaceae</taxon>
        <taxon>Candidatus Purcelliella</taxon>
    </lineage>
</organism>
<dbReference type="PANTHER" id="PTHR10067:SF6">
    <property type="entry name" value="PHOSPHATIDYLSERINE DECARBOXYLASE PROENZYME, MITOCHONDRIAL"/>
    <property type="match status" value="1"/>
</dbReference>
<feature type="active site" description="Schiff-base intermediate with substrate; via pyruvic acid; for decarboxylase activity" evidence="12">
    <location>
        <position position="255"/>
    </location>
</feature>
<keyword evidence="2 12" id="KW-1003">Cell membrane</keyword>
<evidence type="ECO:0000256" key="6">
    <source>
        <dbReference type="ARBA" id="ARBA00023136"/>
    </source>
</evidence>
<comment type="cofactor">
    <cofactor evidence="12">
        <name>pyruvate</name>
        <dbReference type="ChEBI" id="CHEBI:15361"/>
    </cofactor>
    <text evidence="12">Binds 1 pyruvoyl group covalently per subunit.</text>
</comment>
<evidence type="ECO:0000256" key="2">
    <source>
        <dbReference type="ARBA" id="ARBA00022475"/>
    </source>
</evidence>
<comment type="subcellular location">
    <subcellularLocation>
        <location evidence="12">Cell membrane</location>
        <topology evidence="12">Peripheral membrane protein</topology>
    </subcellularLocation>
</comment>
<comment type="function">
    <text evidence="12">Catalyzes the formation of phosphatidylethanolamine (PtdEtn) from phosphatidylserine (PtdSer).</text>
</comment>
<evidence type="ECO:0000256" key="7">
    <source>
        <dbReference type="ARBA" id="ARBA00023145"/>
    </source>
</evidence>
<keyword evidence="8 12" id="KW-0594">Phospholipid biosynthesis</keyword>
<keyword evidence="4 12" id="KW-0210">Decarboxylase</keyword>
<evidence type="ECO:0000256" key="11">
    <source>
        <dbReference type="ARBA" id="ARBA00023317"/>
    </source>
</evidence>
<feature type="site" description="Cleavage (non-hydrolytic); by autocatalysis" evidence="12">
    <location>
        <begin position="254"/>
        <end position="255"/>
    </location>
</feature>
<feature type="active site" description="Charge relay system; for autoendoproteolytic cleavage activity" evidence="12">
    <location>
        <position position="90"/>
    </location>
</feature>
<dbReference type="PANTHER" id="PTHR10067">
    <property type="entry name" value="PHOSPHATIDYLSERINE DECARBOXYLASE"/>
    <property type="match status" value="1"/>
</dbReference>
<keyword evidence="11 12" id="KW-0670">Pyruvate</keyword>
<gene>
    <name evidence="13" type="primary">asd</name>
    <name evidence="12" type="synonym">psd</name>
    <name evidence="13" type="ORF">ONB71_02310</name>
</gene>
<keyword evidence="7 12" id="KW-0865">Zymogen</keyword>
<feature type="modified residue" description="Pyruvic acid (Ser); by autocatalysis" evidence="12">
    <location>
        <position position="255"/>
    </location>
</feature>
<evidence type="ECO:0000313" key="13">
    <source>
        <dbReference type="EMBL" id="WDI78515.1"/>
    </source>
</evidence>
<comment type="pathway">
    <text evidence="1">Lipid metabolism.</text>
</comment>
<evidence type="ECO:0000256" key="5">
    <source>
        <dbReference type="ARBA" id="ARBA00023098"/>
    </source>
</evidence>
<evidence type="ECO:0000256" key="3">
    <source>
        <dbReference type="ARBA" id="ARBA00022516"/>
    </source>
</evidence>
<keyword evidence="10 12" id="KW-1208">Phospholipid metabolism</keyword>
<dbReference type="InterPro" id="IPR033178">
    <property type="entry name" value="PSD_type1_pro"/>
</dbReference>
<dbReference type="GO" id="GO:0005886">
    <property type="term" value="C:plasma membrane"/>
    <property type="evidence" value="ECO:0007669"/>
    <property type="project" value="UniProtKB-SubCell"/>
</dbReference>
<evidence type="ECO:0000256" key="4">
    <source>
        <dbReference type="ARBA" id="ARBA00022793"/>
    </source>
</evidence>
<evidence type="ECO:0000256" key="8">
    <source>
        <dbReference type="ARBA" id="ARBA00023209"/>
    </source>
</evidence>
<comment type="subunit">
    <text evidence="12">Heterodimer of a large membrane-associated beta subunit and a small pyruvoyl-containing alpha subunit.</text>
</comment>
<dbReference type="GO" id="GO:0004609">
    <property type="term" value="F:phosphatidylserine decarboxylase activity"/>
    <property type="evidence" value="ECO:0007669"/>
    <property type="project" value="UniProtKB-UniRule"/>
</dbReference>
<dbReference type="NCBIfam" id="TIGR00163">
    <property type="entry name" value="PS_decarb"/>
    <property type="match status" value="1"/>
</dbReference>
<accession>A0AAX3NAN4</accession>
<comment type="similarity">
    <text evidence="12">Belongs to the phosphatidylserine decarboxylase family. PSD-B subfamily. Prokaryotic type I sub-subfamily.</text>
</comment>
<evidence type="ECO:0000256" key="10">
    <source>
        <dbReference type="ARBA" id="ARBA00023264"/>
    </source>
</evidence>
<dbReference type="InterPro" id="IPR003817">
    <property type="entry name" value="PS_Dcarbxylase"/>
</dbReference>
<reference evidence="13" key="1">
    <citation type="submission" date="2022-11" db="EMBL/GenBank/DDBJ databases">
        <title>Genomic comparisons reveal selection pressure and functional variation between nutritional endosymbionts of cave-adapted and epigean Hawaiian planthoppers.</title>
        <authorList>
            <person name="Gossett J.M."/>
            <person name="Porter M.L."/>
            <person name="Vasquez Y."/>
            <person name="Bennett G.M."/>
            <person name="Chong R.A."/>
        </authorList>
    </citation>
    <scope>NUCLEOTIDE SEQUENCE</scope>
    <source>
        <strain evidence="13">OPOL2</strain>
    </source>
</reference>
<dbReference type="Pfam" id="PF02666">
    <property type="entry name" value="PS_Dcarbxylase"/>
    <property type="match status" value="1"/>
</dbReference>
<dbReference type="EMBL" id="CP110496">
    <property type="protein sequence ID" value="WDI78515.1"/>
    <property type="molecule type" value="Genomic_DNA"/>
</dbReference>
<evidence type="ECO:0000256" key="1">
    <source>
        <dbReference type="ARBA" id="ARBA00005189"/>
    </source>
</evidence>
<dbReference type="Proteomes" id="UP001214992">
    <property type="component" value="Chromosome"/>
</dbReference>
<feature type="chain" id="PRO_5043067065" description="Phosphatidylserine decarboxylase beta chain" evidence="12">
    <location>
        <begin position="1"/>
        <end position="254"/>
    </location>
</feature>
<evidence type="ECO:0000256" key="12">
    <source>
        <dbReference type="HAMAP-Rule" id="MF_00662"/>
    </source>
</evidence>
<feature type="active site" description="Charge relay system; for autoendoproteolytic cleavage activity" evidence="12">
    <location>
        <position position="255"/>
    </location>
</feature>
<dbReference type="HAMAP" id="MF_00662">
    <property type="entry name" value="PS_decarb_PSD_B_type1"/>
    <property type="match status" value="1"/>
</dbReference>
<dbReference type="RefSeq" id="WP_274360542.1">
    <property type="nucleotide sequence ID" value="NZ_CP110496.1"/>
</dbReference>
<comment type="pathway">
    <text evidence="12">Phospholipid metabolism; phosphatidylethanolamine biosynthesis; phosphatidylethanolamine from CDP-diacylglycerol: step 2/2.</text>
</comment>
<protein>
    <recommendedName>
        <fullName evidence="12">Phosphatidylserine decarboxylase proenzyme</fullName>
        <ecNumber evidence="12">4.1.1.65</ecNumber>
    </recommendedName>
    <component>
        <recommendedName>
            <fullName evidence="12">Phosphatidylserine decarboxylase alpha chain</fullName>
        </recommendedName>
    </component>
    <component>
        <recommendedName>
            <fullName evidence="12">Phosphatidylserine decarboxylase beta chain</fullName>
        </recommendedName>
    </component>
</protein>
<dbReference type="EC" id="4.1.1.65" evidence="12"/>
<proteinExistence type="inferred from homology"/>
<dbReference type="GO" id="GO:0006646">
    <property type="term" value="P:phosphatidylethanolamine biosynthetic process"/>
    <property type="evidence" value="ECO:0007669"/>
    <property type="project" value="UniProtKB-UniRule"/>
</dbReference>
<dbReference type="AlphaFoldDB" id="A0AAX3NAN4"/>
<comment type="PTM">
    <text evidence="12">Is synthesized initially as an inactive proenzyme. Formation of the active enzyme involves a self-maturation process in which the active site pyruvoyl group is generated from an internal serine residue via an autocatalytic post-translational modification. Two non-identical subunits are generated from the proenzyme in this reaction, and the pyruvate is formed at the N-terminus of the alpha chain, which is derived from the carboxyl end of the proenzyme. The autoendoproteolytic cleavage occurs by a canonical serine protease mechanism, in which the side chain hydroxyl group of the serine supplies its oxygen atom to form the C-terminus of the beta chain, while the remainder of the serine residue undergoes an oxidative deamination to produce ammonia and the pyruvoyl prosthetic group on the alpha chain. During this reaction, the Ser that is part of the protease active site of the proenzyme becomes the pyruvoyl prosthetic group, which constitutes an essential element of the active site of the mature decarboxylase.</text>
</comment>